<reference evidence="1" key="1">
    <citation type="journal article" date="2023" name="Insect Mol. Biol.">
        <title>Genome sequencing provides insights into the evolution of gene families encoding plant cell wall-degrading enzymes in longhorned beetles.</title>
        <authorList>
            <person name="Shin N.R."/>
            <person name="Okamura Y."/>
            <person name="Kirsch R."/>
            <person name="Pauchet Y."/>
        </authorList>
    </citation>
    <scope>NUCLEOTIDE SEQUENCE</scope>
    <source>
        <strain evidence="1">AMC_N1</strain>
    </source>
</reference>
<protein>
    <submittedName>
        <fullName evidence="1">Uncharacterized protein</fullName>
    </submittedName>
</protein>
<evidence type="ECO:0000313" key="2">
    <source>
        <dbReference type="Proteomes" id="UP001162162"/>
    </source>
</evidence>
<organism evidence="1 2">
    <name type="scientific">Aromia moschata</name>
    <dbReference type="NCBI Taxonomy" id="1265417"/>
    <lineage>
        <taxon>Eukaryota</taxon>
        <taxon>Metazoa</taxon>
        <taxon>Ecdysozoa</taxon>
        <taxon>Arthropoda</taxon>
        <taxon>Hexapoda</taxon>
        <taxon>Insecta</taxon>
        <taxon>Pterygota</taxon>
        <taxon>Neoptera</taxon>
        <taxon>Endopterygota</taxon>
        <taxon>Coleoptera</taxon>
        <taxon>Polyphaga</taxon>
        <taxon>Cucujiformia</taxon>
        <taxon>Chrysomeloidea</taxon>
        <taxon>Cerambycidae</taxon>
        <taxon>Cerambycinae</taxon>
        <taxon>Callichromatini</taxon>
        <taxon>Aromia</taxon>
    </lineage>
</organism>
<sequence>MDRNVFIDWYKNVFIPSVKKRNPDPEANFILLVLYKRKPSQDYFKRYDVFPAAMKCLSRKSRIG</sequence>
<keyword evidence="2" id="KW-1185">Reference proteome</keyword>
<gene>
    <name evidence="1" type="ORF">NQ318_022479</name>
</gene>
<dbReference type="EMBL" id="JAPWTK010000014">
    <property type="protein sequence ID" value="KAJ8959217.1"/>
    <property type="molecule type" value="Genomic_DNA"/>
</dbReference>
<evidence type="ECO:0000313" key="1">
    <source>
        <dbReference type="EMBL" id="KAJ8959217.1"/>
    </source>
</evidence>
<proteinExistence type="predicted"/>
<name>A0AAV8Z6Q3_9CUCU</name>
<comment type="caution">
    <text evidence="1">The sequence shown here is derived from an EMBL/GenBank/DDBJ whole genome shotgun (WGS) entry which is preliminary data.</text>
</comment>
<dbReference type="Proteomes" id="UP001162162">
    <property type="component" value="Unassembled WGS sequence"/>
</dbReference>
<dbReference type="AlphaFoldDB" id="A0AAV8Z6Q3"/>
<accession>A0AAV8Z6Q3</accession>